<dbReference type="Proteomes" id="UP000190230">
    <property type="component" value="Unassembled WGS sequence"/>
</dbReference>
<name>A0A1T5CL97_9FLAO</name>
<dbReference type="EMBL" id="FUYY01000003">
    <property type="protein sequence ID" value="SKB60262.1"/>
    <property type="molecule type" value="Genomic_DNA"/>
</dbReference>
<sequence length="328" mass="38238">MKILYINANLRDYLQDIIYGGLVKVLGANNVHPFPFNHSYYFNLRKYPKNIGYCKGGFFAYLKNRFLSFKYDCVIVSSTKHQSFDFYSKILDIIPDSCPIAFLDGGDWAEIGGDLARLGYPNLYQNTIKKRPFDLIFKREMLKNVDYPSNVYPCPFAFNMDRIKNTKKVTAKKYDVSFWANESHISRTKIFSLLKGKYDCEENGTSRECSFGSFNRRGNFYFEELKRCKIVLNVRGMGWDTLRFWEAPALGTFMLSQKPSIVIPDDFTDEMNIAYFEDDFSDLYEKIDYYLVNESVREKIASAGYQHICKHHTDIARAKSIIKRISSL</sequence>
<organism evidence="2 3">
    <name type="scientific">Salegentibacter holothuriorum</name>
    <dbReference type="NCBI Taxonomy" id="241145"/>
    <lineage>
        <taxon>Bacteria</taxon>
        <taxon>Pseudomonadati</taxon>
        <taxon>Bacteroidota</taxon>
        <taxon>Flavobacteriia</taxon>
        <taxon>Flavobacteriales</taxon>
        <taxon>Flavobacteriaceae</taxon>
        <taxon>Salegentibacter</taxon>
    </lineage>
</organism>
<keyword evidence="3" id="KW-1185">Reference proteome</keyword>
<dbReference type="STRING" id="241145.SAMN05660776_2027"/>
<dbReference type="Pfam" id="PF13524">
    <property type="entry name" value="Glyco_trans_1_2"/>
    <property type="match status" value="1"/>
</dbReference>
<dbReference type="InterPro" id="IPR055259">
    <property type="entry name" value="YkvP/CgeB_Glyco_trans-like"/>
</dbReference>
<evidence type="ECO:0000259" key="1">
    <source>
        <dbReference type="Pfam" id="PF13524"/>
    </source>
</evidence>
<gene>
    <name evidence="2" type="ORF">SAMN05660776_2027</name>
</gene>
<proteinExistence type="predicted"/>
<dbReference type="GO" id="GO:0016740">
    <property type="term" value="F:transferase activity"/>
    <property type="evidence" value="ECO:0007669"/>
    <property type="project" value="UniProtKB-KW"/>
</dbReference>
<protein>
    <submittedName>
        <fullName evidence="2">Glycosyl transferases group 1</fullName>
    </submittedName>
</protein>
<evidence type="ECO:0000313" key="3">
    <source>
        <dbReference type="Proteomes" id="UP000190230"/>
    </source>
</evidence>
<keyword evidence="2" id="KW-0808">Transferase</keyword>
<feature type="domain" description="Spore protein YkvP/CgeB glycosyl transferase-like" evidence="1">
    <location>
        <begin position="221"/>
        <end position="322"/>
    </location>
</feature>
<dbReference type="RefSeq" id="WP_079720892.1">
    <property type="nucleotide sequence ID" value="NZ_FUYY01000003.1"/>
</dbReference>
<accession>A0A1T5CL97</accession>
<dbReference type="AlphaFoldDB" id="A0A1T5CL97"/>
<reference evidence="3" key="1">
    <citation type="submission" date="2017-02" db="EMBL/GenBank/DDBJ databases">
        <authorList>
            <person name="Varghese N."/>
            <person name="Submissions S."/>
        </authorList>
    </citation>
    <scope>NUCLEOTIDE SEQUENCE [LARGE SCALE GENOMIC DNA]</scope>
    <source>
        <strain evidence="3">DSM 23405</strain>
    </source>
</reference>
<dbReference type="OrthoDB" id="5373265at2"/>
<evidence type="ECO:0000313" key="2">
    <source>
        <dbReference type="EMBL" id="SKB60262.1"/>
    </source>
</evidence>